<dbReference type="AlphaFoldDB" id="A0A964RRP6"/>
<dbReference type="SUPFAM" id="SSF55073">
    <property type="entry name" value="Nucleotide cyclase"/>
    <property type="match status" value="1"/>
</dbReference>
<evidence type="ECO:0000259" key="5">
    <source>
        <dbReference type="PROSITE" id="PS50887"/>
    </source>
</evidence>
<dbReference type="SMART" id="SM00091">
    <property type="entry name" value="PAS"/>
    <property type="match status" value="1"/>
</dbReference>
<feature type="transmembrane region" description="Helical" evidence="1">
    <location>
        <begin position="69"/>
        <end position="91"/>
    </location>
</feature>
<dbReference type="NCBIfam" id="TIGR00229">
    <property type="entry name" value="sensory_box"/>
    <property type="match status" value="1"/>
</dbReference>
<dbReference type="InterPro" id="IPR001610">
    <property type="entry name" value="PAC"/>
</dbReference>
<dbReference type="PROSITE" id="PS50113">
    <property type="entry name" value="PAC"/>
    <property type="match status" value="1"/>
</dbReference>
<name>A0A964RRP6_9CLOT</name>
<evidence type="ECO:0000259" key="2">
    <source>
        <dbReference type="PROSITE" id="PS50112"/>
    </source>
</evidence>
<dbReference type="Pfam" id="PF16927">
    <property type="entry name" value="HisKA_7TM"/>
    <property type="match status" value="1"/>
</dbReference>
<dbReference type="EMBL" id="WSRQ01000057">
    <property type="protein sequence ID" value="MVX66468.1"/>
    <property type="molecule type" value="Genomic_DNA"/>
</dbReference>
<gene>
    <name evidence="6" type="ORF">GKZ28_22595</name>
</gene>
<dbReference type="NCBIfam" id="TIGR00254">
    <property type="entry name" value="GGDEF"/>
    <property type="match status" value="1"/>
</dbReference>
<dbReference type="InterPro" id="IPR031621">
    <property type="entry name" value="HisKA_7TM"/>
</dbReference>
<feature type="domain" description="GGDEF" evidence="5">
    <location>
        <begin position="416"/>
        <end position="549"/>
    </location>
</feature>
<feature type="transmembrane region" description="Helical" evidence="1">
    <location>
        <begin position="12"/>
        <end position="32"/>
    </location>
</feature>
<dbReference type="InterPro" id="IPR035919">
    <property type="entry name" value="EAL_sf"/>
</dbReference>
<dbReference type="Gene3D" id="3.20.20.450">
    <property type="entry name" value="EAL domain"/>
    <property type="match status" value="1"/>
</dbReference>
<feature type="domain" description="EAL" evidence="4">
    <location>
        <begin position="558"/>
        <end position="810"/>
    </location>
</feature>
<dbReference type="CDD" id="cd00130">
    <property type="entry name" value="PAS"/>
    <property type="match status" value="1"/>
</dbReference>
<dbReference type="Pfam" id="PF00563">
    <property type="entry name" value="EAL"/>
    <property type="match status" value="1"/>
</dbReference>
<dbReference type="PROSITE" id="PS50883">
    <property type="entry name" value="EAL"/>
    <property type="match status" value="1"/>
</dbReference>
<dbReference type="Gene3D" id="3.30.450.20">
    <property type="entry name" value="PAS domain"/>
    <property type="match status" value="1"/>
</dbReference>
<dbReference type="InterPro" id="IPR029787">
    <property type="entry name" value="Nucleotide_cyclase"/>
</dbReference>
<dbReference type="InterPro" id="IPR000014">
    <property type="entry name" value="PAS"/>
</dbReference>
<dbReference type="CDD" id="cd01949">
    <property type="entry name" value="GGDEF"/>
    <property type="match status" value="1"/>
</dbReference>
<feature type="domain" description="PAC" evidence="3">
    <location>
        <begin position="307"/>
        <end position="359"/>
    </location>
</feature>
<evidence type="ECO:0000259" key="3">
    <source>
        <dbReference type="PROSITE" id="PS50113"/>
    </source>
</evidence>
<proteinExistence type="predicted"/>
<comment type="caution">
    <text evidence="6">The sequence shown here is derived from an EMBL/GenBank/DDBJ whole genome shotgun (WGS) entry which is preliminary data.</text>
</comment>
<dbReference type="InterPro" id="IPR043128">
    <property type="entry name" value="Rev_trsase/Diguanyl_cyclase"/>
</dbReference>
<dbReference type="PANTHER" id="PTHR44757:SF2">
    <property type="entry name" value="BIOFILM ARCHITECTURE MAINTENANCE PROTEIN MBAA"/>
    <property type="match status" value="1"/>
</dbReference>
<evidence type="ECO:0000313" key="7">
    <source>
        <dbReference type="Proteomes" id="UP000656077"/>
    </source>
</evidence>
<dbReference type="InterPro" id="IPR000700">
    <property type="entry name" value="PAS-assoc_C"/>
</dbReference>
<dbReference type="SMART" id="SM00086">
    <property type="entry name" value="PAC"/>
    <property type="match status" value="1"/>
</dbReference>
<feature type="domain" description="PAS" evidence="2">
    <location>
        <begin position="246"/>
        <end position="284"/>
    </location>
</feature>
<dbReference type="InterPro" id="IPR052155">
    <property type="entry name" value="Biofilm_reg_signaling"/>
</dbReference>
<reference evidence="6" key="1">
    <citation type="submission" date="2019-12" db="EMBL/GenBank/DDBJ databases">
        <title>Microbes associate with the intestines of laboratory mice.</title>
        <authorList>
            <person name="Navarre W."/>
            <person name="Wong E."/>
        </authorList>
    </citation>
    <scope>NUCLEOTIDE SEQUENCE</scope>
    <source>
        <strain evidence="6">NM79_F5</strain>
    </source>
</reference>
<dbReference type="Proteomes" id="UP000656077">
    <property type="component" value="Unassembled WGS sequence"/>
</dbReference>
<dbReference type="PANTHER" id="PTHR44757">
    <property type="entry name" value="DIGUANYLATE CYCLASE DGCP"/>
    <property type="match status" value="1"/>
</dbReference>
<organism evidence="6 7">
    <name type="scientific">Clostridium chromiireducens</name>
    <dbReference type="NCBI Taxonomy" id="225345"/>
    <lineage>
        <taxon>Bacteria</taxon>
        <taxon>Bacillati</taxon>
        <taxon>Bacillota</taxon>
        <taxon>Clostridia</taxon>
        <taxon>Eubacteriales</taxon>
        <taxon>Clostridiaceae</taxon>
        <taxon>Clostridium</taxon>
    </lineage>
</organism>
<dbReference type="SUPFAM" id="SSF55785">
    <property type="entry name" value="PYP-like sensor domain (PAS domain)"/>
    <property type="match status" value="1"/>
</dbReference>
<dbReference type="CDD" id="cd01948">
    <property type="entry name" value="EAL"/>
    <property type="match status" value="1"/>
</dbReference>
<dbReference type="PROSITE" id="PS50112">
    <property type="entry name" value="PAS"/>
    <property type="match status" value="1"/>
</dbReference>
<dbReference type="SMART" id="SM00052">
    <property type="entry name" value="EAL"/>
    <property type="match status" value="1"/>
</dbReference>
<feature type="transmembrane region" description="Helical" evidence="1">
    <location>
        <begin position="184"/>
        <end position="203"/>
    </location>
</feature>
<dbReference type="Gene3D" id="3.30.70.270">
    <property type="match status" value="1"/>
</dbReference>
<accession>A0A964RRP6</accession>
<evidence type="ECO:0000313" key="6">
    <source>
        <dbReference type="EMBL" id="MVX66468.1"/>
    </source>
</evidence>
<dbReference type="SMART" id="SM00267">
    <property type="entry name" value="GGDEF"/>
    <property type="match status" value="1"/>
</dbReference>
<evidence type="ECO:0000256" key="1">
    <source>
        <dbReference type="SAM" id="Phobius"/>
    </source>
</evidence>
<dbReference type="PROSITE" id="PS50887">
    <property type="entry name" value="GGDEF"/>
    <property type="match status" value="1"/>
</dbReference>
<feature type="transmembrane region" description="Helical" evidence="1">
    <location>
        <begin position="44"/>
        <end position="63"/>
    </location>
</feature>
<dbReference type="Pfam" id="PF00990">
    <property type="entry name" value="GGDEF"/>
    <property type="match status" value="1"/>
</dbReference>
<dbReference type="InterPro" id="IPR035965">
    <property type="entry name" value="PAS-like_dom_sf"/>
</dbReference>
<feature type="transmembrane region" description="Helical" evidence="1">
    <location>
        <begin position="209"/>
        <end position="229"/>
    </location>
</feature>
<dbReference type="InterPro" id="IPR001633">
    <property type="entry name" value="EAL_dom"/>
</dbReference>
<feature type="transmembrane region" description="Helical" evidence="1">
    <location>
        <begin position="103"/>
        <end position="125"/>
    </location>
</feature>
<dbReference type="Pfam" id="PF13426">
    <property type="entry name" value="PAS_9"/>
    <property type="match status" value="1"/>
</dbReference>
<protein>
    <submittedName>
        <fullName evidence="6">EAL domain-containing protein</fullName>
    </submittedName>
</protein>
<keyword evidence="1" id="KW-0812">Transmembrane</keyword>
<dbReference type="SUPFAM" id="SSF141868">
    <property type="entry name" value="EAL domain-like"/>
    <property type="match status" value="1"/>
</dbReference>
<dbReference type="InterPro" id="IPR000160">
    <property type="entry name" value="GGDEF_dom"/>
</dbReference>
<keyword evidence="1" id="KW-1133">Transmembrane helix</keyword>
<feature type="transmembrane region" description="Helical" evidence="1">
    <location>
        <begin position="145"/>
        <end position="168"/>
    </location>
</feature>
<keyword evidence="1" id="KW-0472">Membrane</keyword>
<evidence type="ECO:0000259" key="4">
    <source>
        <dbReference type="PROSITE" id="PS50883"/>
    </source>
</evidence>
<sequence>MFCTGDDIIKITLFLLLFLCCISYLLLGLYGYKLDRKSKANEVFLGLAICCSLWSGGYAMMLTSDNINIAFFWRGVSVLGYCYFNGFWLYFAYLLNNTEELEYISIIKFLAYVPTTLLFIANILVEPTTAMIKEGYGWIDVAPELAAQIVYTIWAIILDIAGVLILFLRGKHSKKNRVKKQNRLILITCMISIFIGIITDLILPLGGIVIFPSAVLTGIIALGGIYYAISKHRMMLTSTRYISEYIFNTVIEPIFILDEDFNIQNCNEISLVITGYNFQEIEGEPFRNLIVCENIDFNIIRKSEYVRNMEVNLQKNDGSNITCELSSTVIFDEYSDILGVVVLLHDISERKKISEIEKKYTLKLEETNIILKNQIRDRMRAEEQIRHYVYYDPLTELANRKMMLENLHMILEKKDNRFLILFIDLDGFKSINDNYGHLVGDNVLKNVADSLKNVIGQDGSIFRIGGDEFIIILRNTESSTYINEISGRIQKALEKPFIYNEESLMVGASIGISIFPDHGEDSDTLIKKADLAMYEVKKKGGYGHATYSPKMNDKFFDKIEMKKKINKAMEDNEFIIYYQPIMDLRTMKVLYTEALIRWRQGDKIISPIEFIPMAKSVGEMTSIDNWVLENACIQCKRWNELGSKINISVNTSYAQIVQPKFVLIVQNILETYSFPAEYLNIEITEDEAMEDFPIIIDVLTKLKAMGVKISLDDFGIGYSSISYASKLPVDKIKIDRTLIMNLEKDNKDRMIVKAIIHTGHSLGLKLVAEGIETQEQFRILNEFECDFIQGYLIGKPMEASEFEKNFINEEVAIMKILNK</sequence>